<evidence type="ECO:0000256" key="8">
    <source>
        <dbReference type="ARBA" id="ARBA00032554"/>
    </source>
</evidence>
<keyword evidence="9" id="KW-0414">Isoprene biosynthesis</keyword>
<proteinExistence type="inferred from homology"/>
<organism evidence="12 13">
    <name type="scientific">Candidatus Avoscillospira stercorigallinarum</name>
    <dbReference type="NCBI Taxonomy" id="2840708"/>
    <lineage>
        <taxon>Bacteria</taxon>
        <taxon>Bacillati</taxon>
        <taxon>Bacillota</taxon>
        <taxon>Clostridia</taxon>
        <taxon>Eubacteriales</taxon>
        <taxon>Oscillospiraceae</taxon>
        <taxon>Oscillospiraceae incertae sedis</taxon>
        <taxon>Candidatus Avoscillospira</taxon>
    </lineage>
</organism>
<dbReference type="AlphaFoldDB" id="A0A9D0Z7B7"/>
<dbReference type="InterPro" id="IPR014721">
    <property type="entry name" value="Ribsml_uS5_D2-typ_fold_subgr"/>
</dbReference>
<evidence type="ECO:0000313" key="12">
    <source>
        <dbReference type="EMBL" id="HIQ70484.1"/>
    </source>
</evidence>
<dbReference type="InterPro" id="IPR020568">
    <property type="entry name" value="Ribosomal_Su5_D2-typ_SF"/>
</dbReference>
<dbReference type="PANTHER" id="PTHR43527">
    <property type="entry name" value="4-DIPHOSPHOCYTIDYL-2-C-METHYL-D-ERYTHRITOL KINASE, CHLOROPLASTIC"/>
    <property type="match status" value="1"/>
</dbReference>
<evidence type="ECO:0000256" key="9">
    <source>
        <dbReference type="HAMAP-Rule" id="MF_00061"/>
    </source>
</evidence>
<name>A0A9D0Z7B7_9FIRM</name>
<comment type="caution">
    <text evidence="12">The sequence shown here is derived from an EMBL/GenBank/DDBJ whole genome shotgun (WGS) entry which is preliminary data.</text>
</comment>
<sequence>MTTITQPAYAKLNLTLDILGQRPDGYHELRSVMQLTSLSDEVELDVGTGEDWKLECDAPGIPTDGANLAWKAAGLFYQTLGKDPQGISIRLQKRIPSQAGLGGGSADAAAVLLALNRHEGQPLSQRQLLKLAAKLGSDVPFCLTGGTQLAAGRGEVLSPLPDMPDCFFLVVKPEFSVSTPELYAALDQEAEVFHPQTEAMERALRQGELLQVAGYLGNSFEPLVARKHPGLLAIRAMMEDCGALGVAMTGSGSALFGIFDAFDMAAMASMKLMEHHQTFLCRNLKAEEL</sequence>
<comment type="catalytic activity">
    <reaction evidence="9">
        <text>4-CDP-2-C-methyl-D-erythritol + ATP = 4-CDP-2-C-methyl-D-erythritol 2-phosphate + ADP + H(+)</text>
        <dbReference type="Rhea" id="RHEA:18437"/>
        <dbReference type="ChEBI" id="CHEBI:15378"/>
        <dbReference type="ChEBI" id="CHEBI:30616"/>
        <dbReference type="ChEBI" id="CHEBI:57823"/>
        <dbReference type="ChEBI" id="CHEBI:57919"/>
        <dbReference type="ChEBI" id="CHEBI:456216"/>
        <dbReference type="EC" id="2.7.1.148"/>
    </reaction>
</comment>
<dbReference type="Pfam" id="PF00288">
    <property type="entry name" value="GHMP_kinases_N"/>
    <property type="match status" value="1"/>
</dbReference>
<evidence type="ECO:0000256" key="1">
    <source>
        <dbReference type="ARBA" id="ARBA00009684"/>
    </source>
</evidence>
<gene>
    <name evidence="9 12" type="primary">ispE</name>
    <name evidence="12" type="ORF">IAA67_09165</name>
</gene>
<dbReference type="GO" id="GO:0005524">
    <property type="term" value="F:ATP binding"/>
    <property type="evidence" value="ECO:0007669"/>
    <property type="project" value="UniProtKB-UniRule"/>
</dbReference>
<dbReference type="InterPro" id="IPR036554">
    <property type="entry name" value="GHMP_kinase_C_sf"/>
</dbReference>
<dbReference type="EMBL" id="DVFN01000134">
    <property type="protein sequence ID" value="HIQ70484.1"/>
    <property type="molecule type" value="Genomic_DNA"/>
</dbReference>
<evidence type="ECO:0000256" key="2">
    <source>
        <dbReference type="ARBA" id="ARBA00012052"/>
    </source>
</evidence>
<feature type="domain" description="GHMP kinase C-terminal" evidence="11">
    <location>
        <begin position="202"/>
        <end position="261"/>
    </location>
</feature>
<evidence type="ECO:0000256" key="5">
    <source>
        <dbReference type="ARBA" id="ARBA00022741"/>
    </source>
</evidence>
<evidence type="ECO:0000256" key="3">
    <source>
        <dbReference type="ARBA" id="ARBA00017473"/>
    </source>
</evidence>
<evidence type="ECO:0000256" key="6">
    <source>
        <dbReference type="ARBA" id="ARBA00022777"/>
    </source>
</evidence>
<feature type="binding site" evidence="9">
    <location>
        <begin position="96"/>
        <end position="106"/>
    </location>
    <ligand>
        <name>ATP</name>
        <dbReference type="ChEBI" id="CHEBI:30616"/>
    </ligand>
</feature>
<evidence type="ECO:0000259" key="10">
    <source>
        <dbReference type="Pfam" id="PF00288"/>
    </source>
</evidence>
<dbReference type="GO" id="GO:0019288">
    <property type="term" value="P:isopentenyl diphosphate biosynthetic process, methylerythritol 4-phosphate pathway"/>
    <property type="evidence" value="ECO:0007669"/>
    <property type="project" value="UniProtKB-UniRule"/>
</dbReference>
<dbReference type="Pfam" id="PF08544">
    <property type="entry name" value="GHMP_kinases_C"/>
    <property type="match status" value="1"/>
</dbReference>
<evidence type="ECO:0000313" key="13">
    <source>
        <dbReference type="Proteomes" id="UP000886874"/>
    </source>
</evidence>
<dbReference type="InterPro" id="IPR006204">
    <property type="entry name" value="GHMP_kinase_N_dom"/>
</dbReference>
<reference evidence="12" key="1">
    <citation type="submission" date="2020-10" db="EMBL/GenBank/DDBJ databases">
        <authorList>
            <person name="Gilroy R."/>
        </authorList>
    </citation>
    <scope>NUCLEOTIDE SEQUENCE</scope>
    <source>
        <strain evidence="12">ChiSjej2B20-13462</strain>
    </source>
</reference>
<dbReference type="SUPFAM" id="SSF54211">
    <property type="entry name" value="Ribosomal protein S5 domain 2-like"/>
    <property type="match status" value="1"/>
</dbReference>
<evidence type="ECO:0000256" key="4">
    <source>
        <dbReference type="ARBA" id="ARBA00022679"/>
    </source>
</evidence>
<dbReference type="InterPro" id="IPR013750">
    <property type="entry name" value="GHMP_kinase_C_dom"/>
</dbReference>
<feature type="active site" evidence="9">
    <location>
        <position position="11"/>
    </location>
</feature>
<dbReference type="Proteomes" id="UP000886874">
    <property type="component" value="Unassembled WGS sequence"/>
</dbReference>
<evidence type="ECO:0000259" key="11">
    <source>
        <dbReference type="Pfam" id="PF08544"/>
    </source>
</evidence>
<dbReference type="PANTHER" id="PTHR43527:SF2">
    <property type="entry name" value="4-DIPHOSPHOCYTIDYL-2-C-METHYL-D-ERYTHRITOL KINASE, CHLOROPLASTIC"/>
    <property type="match status" value="1"/>
</dbReference>
<dbReference type="EC" id="2.7.1.148" evidence="2 9"/>
<dbReference type="SUPFAM" id="SSF55060">
    <property type="entry name" value="GHMP Kinase, C-terminal domain"/>
    <property type="match status" value="1"/>
</dbReference>
<dbReference type="Gene3D" id="3.30.230.10">
    <property type="match status" value="1"/>
</dbReference>
<keyword evidence="7 9" id="KW-0067">ATP-binding</keyword>
<comment type="pathway">
    <text evidence="9">Isoprenoid biosynthesis; isopentenyl diphosphate biosynthesis via DXP pathway; isopentenyl diphosphate from 1-deoxy-D-xylulose 5-phosphate: step 3/6.</text>
</comment>
<keyword evidence="5 9" id="KW-0547">Nucleotide-binding</keyword>
<comment type="function">
    <text evidence="9">Catalyzes the phosphorylation of the position 2 hydroxy group of 4-diphosphocytidyl-2C-methyl-D-erythritol.</text>
</comment>
<dbReference type="GO" id="GO:0016114">
    <property type="term" value="P:terpenoid biosynthetic process"/>
    <property type="evidence" value="ECO:0007669"/>
    <property type="project" value="UniProtKB-UniRule"/>
</dbReference>
<dbReference type="InterPro" id="IPR004424">
    <property type="entry name" value="IspE"/>
</dbReference>
<evidence type="ECO:0000256" key="7">
    <source>
        <dbReference type="ARBA" id="ARBA00022840"/>
    </source>
</evidence>
<feature type="active site" evidence="9">
    <location>
        <position position="138"/>
    </location>
</feature>
<dbReference type="NCBIfam" id="TIGR00154">
    <property type="entry name" value="ispE"/>
    <property type="match status" value="1"/>
</dbReference>
<feature type="domain" description="GHMP kinase N-terminal" evidence="10">
    <location>
        <begin position="67"/>
        <end position="146"/>
    </location>
</feature>
<dbReference type="PIRSF" id="PIRSF010376">
    <property type="entry name" value="IspE"/>
    <property type="match status" value="1"/>
</dbReference>
<keyword evidence="4 9" id="KW-0808">Transferase</keyword>
<accession>A0A9D0Z7B7</accession>
<comment type="similarity">
    <text evidence="1 9">Belongs to the GHMP kinase family. IspE subfamily.</text>
</comment>
<keyword evidence="6 9" id="KW-0418">Kinase</keyword>
<protein>
    <recommendedName>
        <fullName evidence="3 9">4-diphosphocytidyl-2-C-methyl-D-erythritol kinase</fullName>
        <shortName evidence="9">CMK</shortName>
        <ecNumber evidence="2 9">2.7.1.148</ecNumber>
    </recommendedName>
    <alternativeName>
        <fullName evidence="8 9">4-(cytidine-5'-diphospho)-2-C-methyl-D-erythritol kinase</fullName>
    </alternativeName>
</protein>
<dbReference type="HAMAP" id="MF_00061">
    <property type="entry name" value="IspE"/>
    <property type="match status" value="1"/>
</dbReference>
<dbReference type="GO" id="GO:0050515">
    <property type="term" value="F:4-(cytidine 5'-diphospho)-2-C-methyl-D-erythritol kinase activity"/>
    <property type="evidence" value="ECO:0007669"/>
    <property type="project" value="UniProtKB-UniRule"/>
</dbReference>
<dbReference type="Gene3D" id="3.30.70.890">
    <property type="entry name" value="GHMP kinase, C-terminal domain"/>
    <property type="match status" value="1"/>
</dbReference>
<reference evidence="12" key="2">
    <citation type="journal article" date="2021" name="PeerJ">
        <title>Extensive microbial diversity within the chicken gut microbiome revealed by metagenomics and culture.</title>
        <authorList>
            <person name="Gilroy R."/>
            <person name="Ravi A."/>
            <person name="Getino M."/>
            <person name="Pursley I."/>
            <person name="Horton D.L."/>
            <person name="Alikhan N.F."/>
            <person name="Baker D."/>
            <person name="Gharbi K."/>
            <person name="Hall N."/>
            <person name="Watson M."/>
            <person name="Adriaenssens E.M."/>
            <person name="Foster-Nyarko E."/>
            <person name="Jarju S."/>
            <person name="Secka A."/>
            <person name="Antonio M."/>
            <person name="Oren A."/>
            <person name="Chaudhuri R.R."/>
            <person name="La Ragione R."/>
            <person name="Hildebrand F."/>
            <person name="Pallen M.J."/>
        </authorList>
    </citation>
    <scope>NUCLEOTIDE SEQUENCE</scope>
    <source>
        <strain evidence="12">ChiSjej2B20-13462</strain>
    </source>
</reference>